<feature type="signal peptide" evidence="2">
    <location>
        <begin position="1"/>
        <end position="18"/>
    </location>
</feature>
<protein>
    <submittedName>
        <fullName evidence="4">T9SS type A sorting domain-containing protein</fullName>
    </submittedName>
</protein>
<feature type="domain" description="Secretion system C-terminal sorting" evidence="3">
    <location>
        <begin position="267"/>
        <end position="333"/>
    </location>
</feature>
<evidence type="ECO:0000313" key="5">
    <source>
        <dbReference type="Proteomes" id="UP000324358"/>
    </source>
</evidence>
<proteinExistence type="predicted"/>
<dbReference type="AlphaFoldDB" id="A0A5D0QS76"/>
<dbReference type="EMBL" id="VSKL01000005">
    <property type="protein sequence ID" value="TYB72063.1"/>
    <property type="molecule type" value="Genomic_DNA"/>
</dbReference>
<dbReference type="Proteomes" id="UP000324358">
    <property type="component" value="Unassembled WGS sequence"/>
</dbReference>
<evidence type="ECO:0000313" key="4">
    <source>
        <dbReference type="EMBL" id="TYB72063.1"/>
    </source>
</evidence>
<gene>
    <name evidence="4" type="ORF">ES675_12925</name>
</gene>
<feature type="chain" id="PRO_5023107595" evidence="2">
    <location>
        <begin position="19"/>
        <end position="336"/>
    </location>
</feature>
<reference evidence="4 5" key="1">
    <citation type="submission" date="2019-08" db="EMBL/GenBank/DDBJ databases">
        <title>Genomes of Antarctic Bizionia species.</title>
        <authorList>
            <person name="Bowman J.P."/>
        </authorList>
    </citation>
    <scope>NUCLEOTIDE SEQUENCE [LARGE SCALE GENOMIC DNA]</scope>
    <source>
        <strain evidence="4 5">APA-1</strain>
    </source>
</reference>
<organism evidence="4 5">
    <name type="scientific">Bizionia algoritergicola</name>
    <dbReference type="NCBI Taxonomy" id="291187"/>
    <lineage>
        <taxon>Bacteria</taxon>
        <taxon>Pseudomonadati</taxon>
        <taxon>Bacteroidota</taxon>
        <taxon>Flavobacteriia</taxon>
        <taxon>Flavobacteriales</taxon>
        <taxon>Flavobacteriaceae</taxon>
        <taxon>Bizionia</taxon>
    </lineage>
</organism>
<name>A0A5D0QS76_9FLAO</name>
<keyword evidence="5" id="KW-1185">Reference proteome</keyword>
<dbReference type="RefSeq" id="WP_066254349.1">
    <property type="nucleotide sequence ID" value="NZ_VSKL01000005.1"/>
</dbReference>
<sequence>MKKTLLLISTVVTSIGFAQSPINDFFSIPMSSYALVESTPALDQSASGAGLTWDFTNLTSVGTNTDTYAAPDAAQLATYPGTTNISTITTSGSADENNIYAKEEMSGAFSFTGVSAAGFELNYDDNNALLGTFPLSYTNTTSDAVAGSFSSDAASGDFTGTITTTVDAHGTLNMNDVGEGAYSGNVTRLKVVQNLTLTVVIFNGTVNQTSYYYYDNSNGNLVFRSNTAEIVFAFAGINETVTLMESFLTNPLSTPTNALVANEFRVVPNPVNNVLNISYNAPNAIQSIRVSDINGRVILSSVGASKSMDVSGLHSGLYIVAVQTKGGLMTKKFLKK</sequence>
<evidence type="ECO:0000259" key="3">
    <source>
        <dbReference type="Pfam" id="PF18962"/>
    </source>
</evidence>
<evidence type="ECO:0000256" key="1">
    <source>
        <dbReference type="ARBA" id="ARBA00022729"/>
    </source>
</evidence>
<dbReference type="OrthoDB" id="1138233at2"/>
<keyword evidence="1 2" id="KW-0732">Signal</keyword>
<evidence type="ECO:0000256" key="2">
    <source>
        <dbReference type="SAM" id="SignalP"/>
    </source>
</evidence>
<accession>A0A5D0QS76</accession>
<dbReference type="Pfam" id="PF18962">
    <property type="entry name" value="Por_Secre_tail"/>
    <property type="match status" value="1"/>
</dbReference>
<dbReference type="InterPro" id="IPR026444">
    <property type="entry name" value="Secre_tail"/>
</dbReference>
<comment type="caution">
    <text evidence="4">The sequence shown here is derived from an EMBL/GenBank/DDBJ whole genome shotgun (WGS) entry which is preliminary data.</text>
</comment>
<dbReference type="NCBIfam" id="TIGR04183">
    <property type="entry name" value="Por_Secre_tail"/>
    <property type="match status" value="1"/>
</dbReference>